<comment type="caution">
    <text evidence="3">The sequence shown here is derived from an EMBL/GenBank/DDBJ whole genome shotgun (WGS) entry which is preliminary data.</text>
</comment>
<evidence type="ECO:0000313" key="4">
    <source>
        <dbReference type="Proteomes" id="UP001216595"/>
    </source>
</evidence>
<keyword evidence="4" id="KW-1185">Reference proteome</keyword>
<dbReference type="EMBL" id="JAQQKW010000001">
    <property type="protein sequence ID" value="MDC7692734.1"/>
    <property type="molecule type" value="Genomic_DNA"/>
</dbReference>
<feature type="chain" id="PRO_5045604128" evidence="2">
    <location>
        <begin position="26"/>
        <end position="348"/>
    </location>
</feature>
<evidence type="ECO:0000256" key="2">
    <source>
        <dbReference type="SAM" id="SignalP"/>
    </source>
</evidence>
<accession>A0ABT5I971</accession>
<feature type="region of interest" description="Disordered" evidence="1">
    <location>
        <begin position="56"/>
        <end position="75"/>
    </location>
</feature>
<dbReference type="Proteomes" id="UP001216595">
    <property type="component" value="Unassembled WGS sequence"/>
</dbReference>
<gene>
    <name evidence="3" type="ORF">PQU94_00400</name>
</gene>
<feature type="signal peptide" evidence="2">
    <location>
        <begin position="1"/>
        <end position="25"/>
    </location>
</feature>
<name>A0ABT5I971_9CAUL</name>
<organism evidence="3 4">
    <name type="scientific">Asticcacaulis currens</name>
    <dbReference type="NCBI Taxonomy" id="2984210"/>
    <lineage>
        <taxon>Bacteria</taxon>
        <taxon>Pseudomonadati</taxon>
        <taxon>Pseudomonadota</taxon>
        <taxon>Alphaproteobacteria</taxon>
        <taxon>Caulobacterales</taxon>
        <taxon>Caulobacteraceae</taxon>
        <taxon>Asticcacaulis</taxon>
    </lineage>
</organism>
<keyword evidence="2" id="KW-0732">Signal</keyword>
<evidence type="ECO:0000313" key="3">
    <source>
        <dbReference type="EMBL" id="MDC7692734.1"/>
    </source>
</evidence>
<protein>
    <submittedName>
        <fullName evidence="3">Uncharacterized protein</fullName>
    </submittedName>
</protein>
<evidence type="ECO:0000256" key="1">
    <source>
        <dbReference type="SAM" id="MobiDB-lite"/>
    </source>
</evidence>
<sequence>MPPFKPEYLLPAAAAFLCLTGEAAAQCPSTQNAAHRPPGTPLLPAVTRIEIENPSAPSKPYPAIPGSPVDRAQTTGGVVGKSSLTLIVTLSSDVASGCELPFSIFDAAGPIVNSVQEQSVAVFPALETFTRPYLTVVANGSNKVKITLPVAIRLGSSRIHRHRLGLSSVYSNQTPETPLPFEFQNNPVRIGSIYRVGTNTGPARAGERVEIAVTTVEPIDPASVYYNIFGGQTVKSNALKVRYGLSPTNLAQFPSLSNGSVAAFAPNFADGSSRLPIIISTPTQANVTLKSPTNLTQIPRVPTRPQLTTRPVAPAANDAPQSVVVSAQLYTESTGEGGETLSLEMPIN</sequence>
<proteinExistence type="predicted"/>
<dbReference type="RefSeq" id="WP_272739512.1">
    <property type="nucleotide sequence ID" value="NZ_JAQQKW010000001.1"/>
</dbReference>
<reference evidence="3 4" key="1">
    <citation type="submission" date="2023-01" db="EMBL/GenBank/DDBJ databases">
        <title>Novel species of the genus Asticcacaulis isolated from rivers.</title>
        <authorList>
            <person name="Lu H."/>
        </authorList>
    </citation>
    <scope>NUCLEOTIDE SEQUENCE [LARGE SCALE GENOMIC DNA]</scope>
    <source>
        <strain evidence="3 4">DXS10W</strain>
    </source>
</reference>